<dbReference type="OrthoDB" id="10290191at2759"/>
<evidence type="ECO:0000313" key="2">
    <source>
        <dbReference type="EMBL" id="MBA0738311.1"/>
    </source>
</evidence>
<organism evidence="2 3">
    <name type="scientific">Gossypium gossypioides</name>
    <name type="common">Mexican cotton</name>
    <name type="synonym">Selera gossypioides</name>
    <dbReference type="NCBI Taxonomy" id="34282"/>
    <lineage>
        <taxon>Eukaryota</taxon>
        <taxon>Viridiplantae</taxon>
        <taxon>Streptophyta</taxon>
        <taxon>Embryophyta</taxon>
        <taxon>Tracheophyta</taxon>
        <taxon>Spermatophyta</taxon>
        <taxon>Magnoliopsida</taxon>
        <taxon>eudicotyledons</taxon>
        <taxon>Gunneridae</taxon>
        <taxon>Pentapetalae</taxon>
        <taxon>rosids</taxon>
        <taxon>malvids</taxon>
        <taxon>Malvales</taxon>
        <taxon>Malvaceae</taxon>
        <taxon>Malvoideae</taxon>
        <taxon>Gossypium</taxon>
    </lineage>
</organism>
<accession>A0A7J9BQ51</accession>
<sequence>MSKNLVGDDGDLISNDDRNTKKVRFKDVDTDTSCEMVVDLIPTPVPSWKDKMLGKTLPASTDERIEYKFLPAVYFSCDMYGHVRDLCPSNGPEKGRGESKEGSTAVAPEKEKSVEASESFRPWMLVERKSRRNQGSNASLAAKFQGKNGEGYRFNALSLVQSVSIENGEMGADFSGVIFKKREFLKIKDGVSRDNSHNYGLKNEHIFSRAASQATVGKDQRGSLKAGNGLSIGLNAGPISVPTSNSNGGNYFQQNINRVMTEPRLQDFNPAQAQINNKETALKDPNSVVWRVGVQLTDGILDPDKHSAVIFKENLHSKSREHAVGRKFEALGAGSLRNRERKNSSKVGFGESMEAVVNLILSQMVNETRNGVQNEAASNLDGADDS</sequence>
<protein>
    <recommendedName>
        <fullName evidence="4">Zinc knuckle CX2CX4HX4C domain-containing protein</fullName>
    </recommendedName>
</protein>
<dbReference type="Proteomes" id="UP000593579">
    <property type="component" value="Unassembled WGS sequence"/>
</dbReference>
<reference evidence="2 3" key="1">
    <citation type="journal article" date="2019" name="Genome Biol. Evol.">
        <title>Insights into the evolution of the New World diploid cottons (Gossypium, subgenus Houzingenia) based on genome sequencing.</title>
        <authorList>
            <person name="Grover C.E."/>
            <person name="Arick M.A. 2nd"/>
            <person name="Thrash A."/>
            <person name="Conover J.L."/>
            <person name="Sanders W.S."/>
            <person name="Peterson D.G."/>
            <person name="Frelichowski J.E."/>
            <person name="Scheffler J.A."/>
            <person name="Scheffler B.E."/>
            <person name="Wendel J.F."/>
        </authorList>
    </citation>
    <scope>NUCLEOTIDE SEQUENCE [LARGE SCALE GENOMIC DNA]</scope>
    <source>
        <strain evidence="2">5</strain>
        <tissue evidence="2">Leaf</tissue>
    </source>
</reference>
<gene>
    <name evidence="2" type="ORF">Gogos_011690</name>
</gene>
<feature type="region of interest" description="Disordered" evidence="1">
    <location>
        <begin position="90"/>
        <end position="115"/>
    </location>
</feature>
<dbReference type="AlphaFoldDB" id="A0A7J9BQ51"/>
<evidence type="ECO:0000256" key="1">
    <source>
        <dbReference type="SAM" id="MobiDB-lite"/>
    </source>
</evidence>
<proteinExistence type="predicted"/>
<comment type="caution">
    <text evidence="2">The sequence shown here is derived from an EMBL/GenBank/DDBJ whole genome shotgun (WGS) entry which is preliminary data.</text>
</comment>
<keyword evidence="3" id="KW-1185">Reference proteome</keyword>
<name>A0A7J9BQ51_GOSGO</name>
<evidence type="ECO:0000313" key="3">
    <source>
        <dbReference type="Proteomes" id="UP000593579"/>
    </source>
</evidence>
<dbReference type="EMBL" id="JABEZY010000005">
    <property type="protein sequence ID" value="MBA0738311.1"/>
    <property type="molecule type" value="Genomic_DNA"/>
</dbReference>
<evidence type="ECO:0008006" key="4">
    <source>
        <dbReference type="Google" id="ProtNLM"/>
    </source>
</evidence>